<dbReference type="InterPro" id="IPR033128">
    <property type="entry name" value="Adenylosuccin_syn_Lys_AS"/>
</dbReference>
<feature type="binding site" description="in other chain" evidence="8">
    <location>
        <position position="223"/>
    </location>
    <ligand>
        <name>IMP</name>
        <dbReference type="ChEBI" id="CHEBI:58053"/>
        <note>ligand shared between dimeric partners</note>
    </ligand>
</feature>
<dbReference type="RefSeq" id="WP_186276997.1">
    <property type="nucleotide sequence ID" value="NZ_CP046883.1"/>
</dbReference>
<comment type="subunit">
    <text evidence="1 8">Homodimer.</text>
</comment>
<feature type="binding site" description="in other chain" evidence="8">
    <location>
        <position position="238"/>
    </location>
    <ligand>
        <name>IMP</name>
        <dbReference type="ChEBI" id="CHEBI:58053"/>
        <note>ligand shared between dimeric partners</note>
    </ligand>
</feature>
<dbReference type="FunFam" id="1.10.300.10:FF:000001">
    <property type="entry name" value="Adenylosuccinate synthetase"/>
    <property type="match status" value="1"/>
</dbReference>
<comment type="cofactor">
    <cofactor evidence="8">
        <name>Mg(2+)</name>
        <dbReference type="ChEBI" id="CHEBI:18420"/>
    </cofactor>
    <text evidence="8">Binds 1 Mg(2+) ion per subunit.</text>
</comment>
<dbReference type="GO" id="GO:0005737">
    <property type="term" value="C:cytoplasm"/>
    <property type="evidence" value="ECO:0007669"/>
    <property type="project" value="UniProtKB-SubCell"/>
</dbReference>
<dbReference type="GO" id="GO:0046040">
    <property type="term" value="P:IMP metabolic process"/>
    <property type="evidence" value="ECO:0007669"/>
    <property type="project" value="TreeGrafter"/>
</dbReference>
<comment type="similarity">
    <text evidence="8 10">Belongs to the adenylosuccinate synthetase family.</text>
</comment>
<feature type="binding site" description="in other chain" evidence="8">
    <location>
        <position position="128"/>
    </location>
    <ligand>
        <name>IMP</name>
        <dbReference type="ChEBI" id="CHEBI:58053"/>
        <note>ligand shared between dimeric partners</note>
    </ligand>
</feature>
<dbReference type="GO" id="GO:0005525">
    <property type="term" value="F:GTP binding"/>
    <property type="evidence" value="ECO:0007669"/>
    <property type="project" value="UniProtKB-UniRule"/>
</dbReference>
<dbReference type="PROSITE" id="PS00513">
    <property type="entry name" value="ADENYLOSUCCIN_SYN_2"/>
    <property type="match status" value="1"/>
</dbReference>
<feature type="binding site" evidence="8">
    <location>
        <position position="13"/>
    </location>
    <ligand>
        <name>Mg(2+)</name>
        <dbReference type="ChEBI" id="CHEBI:18420"/>
    </ligand>
</feature>
<feature type="binding site" evidence="8">
    <location>
        <begin position="330"/>
        <end position="332"/>
    </location>
    <ligand>
        <name>GTP</name>
        <dbReference type="ChEBI" id="CHEBI:37565"/>
    </ligand>
</feature>
<keyword evidence="6 8" id="KW-0460">Magnesium</keyword>
<feature type="binding site" evidence="8">
    <location>
        <begin position="298"/>
        <end position="304"/>
    </location>
    <ligand>
        <name>substrate</name>
    </ligand>
</feature>
<evidence type="ECO:0000256" key="10">
    <source>
        <dbReference type="RuleBase" id="RU000520"/>
    </source>
</evidence>
<reference evidence="11 12" key="1">
    <citation type="submission" date="2019-12" db="EMBL/GenBank/DDBJ databases">
        <title>Corynebacterium sp. nov., isolated from feces of the Anser Albifrons in China.</title>
        <authorList>
            <person name="Liu Q."/>
        </authorList>
    </citation>
    <scope>NUCLEOTIDE SEQUENCE [LARGE SCALE GENOMIC DNA]</scope>
    <source>
        <strain evidence="11 12">23H37-10</strain>
    </source>
</reference>
<keyword evidence="12" id="KW-1185">Reference proteome</keyword>
<dbReference type="Gene3D" id="1.10.300.10">
    <property type="entry name" value="Adenylosuccinate Synthetase, subunit A, domain 2"/>
    <property type="match status" value="1"/>
</dbReference>
<evidence type="ECO:0000256" key="2">
    <source>
        <dbReference type="ARBA" id="ARBA00022598"/>
    </source>
</evidence>
<dbReference type="SUPFAM" id="SSF52540">
    <property type="entry name" value="P-loop containing nucleoside triphosphate hydrolases"/>
    <property type="match status" value="1"/>
</dbReference>
<feature type="binding site" description="in other chain" evidence="8">
    <location>
        <begin position="38"/>
        <end position="41"/>
    </location>
    <ligand>
        <name>IMP</name>
        <dbReference type="ChEBI" id="CHEBI:58053"/>
        <note>ligand shared between dimeric partners</note>
    </ligand>
</feature>
<keyword evidence="3 8" id="KW-0479">Metal-binding</keyword>
<feature type="active site" evidence="9">
    <location>
        <position position="139"/>
    </location>
</feature>
<feature type="binding site" description="in other chain" evidence="8">
    <location>
        <position position="302"/>
    </location>
    <ligand>
        <name>IMP</name>
        <dbReference type="ChEBI" id="CHEBI:58053"/>
        <note>ligand shared between dimeric partners</note>
    </ligand>
</feature>
<dbReference type="UniPathway" id="UPA00075">
    <property type="reaction ID" value="UER00335"/>
</dbReference>
<dbReference type="EC" id="6.3.4.4" evidence="8 10"/>
<evidence type="ECO:0000256" key="4">
    <source>
        <dbReference type="ARBA" id="ARBA00022741"/>
    </source>
</evidence>
<dbReference type="NCBIfam" id="TIGR00184">
    <property type="entry name" value="purA"/>
    <property type="match status" value="1"/>
</dbReference>
<feature type="binding site" evidence="8">
    <location>
        <position position="142"/>
    </location>
    <ligand>
        <name>IMP</name>
        <dbReference type="ChEBI" id="CHEBI:58053"/>
        <note>ligand shared between dimeric partners</note>
    </ligand>
</feature>
<dbReference type="InterPro" id="IPR042109">
    <property type="entry name" value="Adenylosuccinate_synth_dom1"/>
</dbReference>
<dbReference type="Pfam" id="PF00709">
    <property type="entry name" value="Adenylsucc_synt"/>
    <property type="match status" value="1"/>
</dbReference>
<comment type="function">
    <text evidence="8">Plays an important role in the de novo pathway of purine nucleotide biosynthesis. Catalyzes the first committed step in the biosynthesis of AMP from IMP.</text>
</comment>
<comment type="pathway">
    <text evidence="8 10">Purine metabolism; AMP biosynthesis via de novo pathway; AMP from IMP: step 1/2.</text>
</comment>
<dbReference type="PROSITE" id="PS01266">
    <property type="entry name" value="ADENYLOSUCCIN_SYN_1"/>
    <property type="match status" value="1"/>
</dbReference>
<dbReference type="InterPro" id="IPR042110">
    <property type="entry name" value="Adenylosuccinate_synth_dom2"/>
</dbReference>
<keyword evidence="8" id="KW-0963">Cytoplasm</keyword>
<feature type="binding site" description="in other chain" evidence="8">
    <location>
        <begin position="13"/>
        <end position="16"/>
    </location>
    <ligand>
        <name>IMP</name>
        <dbReference type="ChEBI" id="CHEBI:58053"/>
        <note>ligand shared between dimeric partners</note>
    </ligand>
</feature>
<dbReference type="NCBIfam" id="NF002223">
    <property type="entry name" value="PRK01117.1"/>
    <property type="match status" value="1"/>
</dbReference>
<dbReference type="InterPro" id="IPR001114">
    <property type="entry name" value="Adenylosuccinate_synthetase"/>
</dbReference>
<dbReference type="Gene3D" id="3.40.440.10">
    <property type="entry name" value="Adenylosuccinate Synthetase, subunit A, domain 1"/>
    <property type="match status" value="1"/>
</dbReference>
<dbReference type="HAMAP" id="MF_00011">
    <property type="entry name" value="Adenylosucc_synth"/>
    <property type="match status" value="1"/>
</dbReference>
<dbReference type="AlphaFoldDB" id="A0A7G7YLW2"/>
<evidence type="ECO:0000256" key="7">
    <source>
        <dbReference type="ARBA" id="ARBA00023134"/>
    </source>
</evidence>
<keyword evidence="2 8" id="KW-0436">Ligase</keyword>
<dbReference type="InterPro" id="IPR027417">
    <property type="entry name" value="P-loop_NTPase"/>
</dbReference>
<organism evidence="11 12">
    <name type="scientific">Corynebacterium anserum</name>
    <dbReference type="NCBI Taxonomy" id="2684406"/>
    <lineage>
        <taxon>Bacteria</taxon>
        <taxon>Bacillati</taxon>
        <taxon>Actinomycetota</taxon>
        <taxon>Actinomycetes</taxon>
        <taxon>Mycobacteriales</taxon>
        <taxon>Corynebacteriaceae</taxon>
        <taxon>Corynebacterium</taxon>
    </lineage>
</organism>
<proteinExistence type="inferred from homology"/>
<comment type="catalytic activity">
    <reaction evidence="8 10">
        <text>IMP + L-aspartate + GTP = N(6)-(1,2-dicarboxyethyl)-AMP + GDP + phosphate + 2 H(+)</text>
        <dbReference type="Rhea" id="RHEA:15753"/>
        <dbReference type="ChEBI" id="CHEBI:15378"/>
        <dbReference type="ChEBI" id="CHEBI:29991"/>
        <dbReference type="ChEBI" id="CHEBI:37565"/>
        <dbReference type="ChEBI" id="CHEBI:43474"/>
        <dbReference type="ChEBI" id="CHEBI:57567"/>
        <dbReference type="ChEBI" id="CHEBI:58053"/>
        <dbReference type="ChEBI" id="CHEBI:58189"/>
        <dbReference type="EC" id="6.3.4.4"/>
    </reaction>
</comment>
<keyword evidence="7 8" id="KW-0342">GTP-binding</keyword>
<evidence type="ECO:0000313" key="11">
    <source>
        <dbReference type="EMBL" id="QNH95482.1"/>
    </source>
</evidence>
<feature type="binding site" evidence="8">
    <location>
        <position position="304"/>
    </location>
    <ligand>
        <name>GTP</name>
        <dbReference type="ChEBI" id="CHEBI:37565"/>
    </ligand>
</feature>
<comment type="subcellular location">
    <subcellularLocation>
        <location evidence="8">Cytoplasm</location>
    </subcellularLocation>
</comment>
<dbReference type="FunFam" id="3.90.170.10:FF:000001">
    <property type="entry name" value="Adenylosuccinate synthetase"/>
    <property type="match status" value="1"/>
</dbReference>
<dbReference type="InterPro" id="IPR042111">
    <property type="entry name" value="Adenylosuccinate_synth_dom3"/>
</dbReference>
<dbReference type="GO" id="GO:0004019">
    <property type="term" value="F:adenylosuccinate synthase activity"/>
    <property type="evidence" value="ECO:0007669"/>
    <property type="project" value="UniProtKB-UniRule"/>
</dbReference>
<dbReference type="SMART" id="SM00788">
    <property type="entry name" value="Adenylsucc_synt"/>
    <property type="match status" value="1"/>
</dbReference>
<dbReference type="PANTHER" id="PTHR11846:SF0">
    <property type="entry name" value="ADENYLOSUCCINATE SYNTHETASE"/>
    <property type="match status" value="1"/>
</dbReference>
<gene>
    <name evidence="8" type="primary">purA</name>
    <name evidence="11" type="ORF">GP473_01100</name>
</gene>
<evidence type="ECO:0000256" key="9">
    <source>
        <dbReference type="PROSITE-ProRule" id="PRU10134"/>
    </source>
</evidence>
<evidence type="ECO:0000256" key="1">
    <source>
        <dbReference type="ARBA" id="ARBA00011738"/>
    </source>
</evidence>
<dbReference type="GO" id="GO:0044208">
    <property type="term" value="P:'de novo' AMP biosynthetic process"/>
    <property type="evidence" value="ECO:0007669"/>
    <property type="project" value="UniProtKB-UniRule"/>
</dbReference>
<keyword evidence="5 8" id="KW-0658">Purine biosynthesis</keyword>
<evidence type="ECO:0000313" key="12">
    <source>
        <dbReference type="Proteomes" id="UP000515275"/>
    </source>
</evidence>
<dbReference type="Gene3D" id="3.90.170.10">
    <property type="entry name" value="Adenylosuccinate Synthetase, subunit A, domain 3"/>
    <property type="match status" value="1"/>
</dbReference>
<evidence type="ECO:0000256" key="8">
    <source>
        <dbReference type="HAMAP-Rule" id="MF_00011"/>
    </source>
</evidence>
<name>A0A7G7YLW2_9CORY</name>
<feature type="binding site" evidence="8">
    <location>
        <begin position="12"/>
        <end position="18"/>
    </location>
    <ligand>
        <name>GTP</name>
        <dbReference type="ChEBI" id="CHEBI:37565"/>
    </ligand>
</feature>
<dbReference type="PANTHER" id="PTHR11846">
    <property type="entry name" value="ADENYLOSUCCINATE SYNTHETASE"/>
    <property type="match status" value="1"/>
</dbReference>
<feature type="binding site" evidence="8">
    <location>
        <position position="40"/>
    </location>
    <ligand>
        <name>Mg(2+)</name>
        <dbReference type="ChEBI" id="CHEBI:18420"/>
    </ligand>
</feature>
<protein>
    <recommendedName>
        <fullName evidence="8 10">Adenylosuccinate synthetase</fullName>
        <shortName evidence="8">AMPSase</shortName>
        <shortName evidence="8">AdSS</shortName>
        <ecNumber evidence="8 10">6.3.4.4</ecNumber>
    </recommendedName>
    <alternativeName>
        <fullName evidence="8">IMP--aspartate ligase</fullName>
    </alternativeName>
</protein>
<accession>A0A7G7YLW2</accession>
<keyword evidence="4 8" id="KW-0547">Nucleotide-binding</keyword>
<feature type="active site" description="Proton acceptor" evidence="8">
    <location>
        <position position="13"/>
    </location>
</feature>
<dbReference type="GO" id="GO:0000287">
    <property type="term" value="F:magnesium ion binding"/>
    <property type="evidence" value="ECO:0007669"/>
    <property type="project" value="UniProtKB-UniRule"/>
</dbReference>
<evidence type="ECO:0000256" key="3">
    <source>
        <dbReference type="ARBA" id="ARBA00022723"/>
    </source>
</evidence>
<dbReference type="CDD" id="cd03108">
    <property type="entry name" value="AdSS"/>
    <property type="match status" value="1"/>
</dbReference>
<feature type="active site" description="Proton donor" evidence="8">
    <location>
        <position position="41"/>
    </location>
</feature>
<feature type="binding site" evidence="8">
    <location>
        <begin position="412"/>
        <end position="414"/>
    </location>
    <ligand>
        <name>GTP</name>
        <dbReference type="ChEBI" id="CHEBI:37565"/>
    </ligand>
</feature>
<dbReference type="Proteomes" id="UP000515275">
    <property type="component" value="Chromosome"/>
</dbReference>
<evidence type="ECO:0000256" key="6">
    <source>
        <dbReference type="ARBA" id="ARBA00022842"/>
    </source>
</evidence>
<dbReference type="KEGG" id="cans:GP473_01100"/>
<dbReference type="InterPro" id="IPR018220">
    <property type="entry name" value="Adenylosuccin_syn_GTP-bd"/>
</dbReference>
<evidence type="ECO:0000256" key="5">
    <source>
        <dbReference type="ARBA" id="ARBA00022755"/>
    </source>
</evidence>
<feature type="binding site" evidence="8">
    <location>
        <begin position="40"/>
        <end position="42"/>
    </location>
    <ligand>
        <name>GTP</name>
        <dbReference type="ChEBI" id="CHEBI:37565"/>
    </ligand>
</feature>
<dbReference type="EMBL" id="CP046883">
    <property type="protein sequence ID" value="QNH95482.1"/>
    <property type="molecule type" value="Genomic_DNA"/>
</dbReference>
<sequence>MAAIIVVGAQWGDEGKGKATDILGGHVDYVVKPNGGNNAGHTVVVGGEKYELKLLPAGVLSENALPIIGNGCVVNLEALFEEIDGLEARGAKASRLKVSANAQLVAPYHVAIDRVAERFLGKRAIGTTGRGIGPTYADKVSRVGVRAQDVLDESILRQKIESALEQKNQILVKIYNRKAVDVDEVVEYFMSYAERLKPMLIDATYELNKGLDEGKHVLMEGGQATMLDVDHGTYPFVTSSNPTTGGACVGSGIGPTRITSSLGIIKAYTTRVGAGPFPTELFDKWGEFLQTTGGEVGVNTGRKRRTGWYDSVIARYASRVNGFTDLFLTKLDVLTGIGEIPICVAYDVDGVRHDEMPMTQTEFHHATPIYETMPAWDEDITGCTSFEELPEKAQDYVRRLEELSGCRISYIGVGPGRDQTIVINNVLED</sequence>